<gene>
    <name evidence="2" type="ORF">DBRI00130_LOCUS6353</name>
</gene>
<organism evidence="2">
    <name type="scientific">Ditylum brightwellii</name>
    <dbReference type="NCBI Taxonomy" id="49249"/>
    <lineage>
        <taxon>Eukaryota</taxon>
        <taxon>Sar</taxon>
        <taxon>Stramenopiles</taxon>
        <taxon>Ochrophyta</taxon>
        <taxon>Bacillariophyta</taxon>
        <taxon>Mediophyceae</taxon>
        <taxon>Lithodesmiophycidae</taxon>
        <taxon>Lithodesmiales</taxon>
        <taxon>Lithodesmiaceae</taxon>
        <taxon>Ditylum</taxon>
    </lineage>
</organism>
<feature type="compositionally biased region" description="Polar residues" evidence="1">
    <location>
        <begin position="556"/>
        <end position="579"/>
    </location>
</feature>
<feature type="compositionally biased region" description="Acidic residues" evidence="1">
    <location>
        <begin position="262"/>
        <end position="275"/>
    </location>
</feature>
<proteinExistence type="predicted"/>
<feature type="region of interest" description="Disordered" evidence="1">
    <location>
        <begin position="547"/>
        <end position="579"/>
    </location>
</feature>
<feature type="compositionally biased region" description="Basic and acidic residues" evidence="1">
    <location>
        <begin position="146"/>
        <end position="156"/>
    </location>
</feature>
<sequence>MIVTSAALLYVVYVHYFSEEEVTVEWISPSLARALGPRLVYHFNSILNPRLAIEAAEAVAEHVADHFHLTDDGNNPNSAREEGDTEEFSDFQSANEVGVVDASGWESRRNRHEDDDYEEYASLMTGSLYVSSRSLSSSSSNNRGNNSRENRVGNNRRNCDRKFVGLRTWAKYVKKRCADELRQEREQLADEWRRFRQRSGNAQFEVRDDTLRRGETQEEIQQWQQQHTELKTFPTTTSKSGDSDTATDINDNSNSNNPYYDDGIDGDDSDDEVDNVYDFSQPTTTSTEGYMASPPSSPTRSSSDATKSTTTDEKSNDDDNVDVEQNSSENMKEIELEQQLQQQQQQKEKNKKETKEDKHLQLLRQTLEELEQDRLKAISEKGPNDMKVGAISRKAGLLSIKLYETDRGMLLLREYVRIRTQNFGFDLDLDLANVLYMLGDYYSQEASAIVVRGSSRQQNGSQQRPEELDEDEKVKVKENLTKATRCWNGALKIYHTVGFNEGHVSVRNLKNKIEKVEKGWNEYINPTRGGGGNQNGARRRAPRWRSWVGRGGGANPGNNHRNQRNSASVTTNKAEMNWC</sequence>
<feature type="region of interest" description="Disordered" evidence="1">
    <location>
        <begin position="206"/>
        <end position="323"/>
    </location>
</feature>
<feature type="compositionally biased region" description="Basic and acidic residues" evidence="1">
    <location>
        <begin position="346"/>
        <end position="359"/>
    </location>
</feature>
<feature type="compositionally biased region" description="Low complexity" evidence="1">
    <location>
        <begin position="243"/>
        <end position="261"/>
    </location>
</feature>
<name>A0A7S4QQI6_9STRA</name>
<evidence type="ECO:0000313" key="2">
    <source>
        <dbReference type="EMBL" id="CAE4590810.1"/>
    </source>
</evidence>
<dbReference type="EMBL" id="HBNS01007847">
    <property type="protein sequence ID" value="CAE4590810.1"/>
    <property type="molecule type" value="Transcribed_RNA"/>
</dbReference>
<feature type="compositionally biased region" description="Basic and acidic residues" evidence="1">
    <location>
        <begin position="206"/>
        <end position="216"/>
    </location>
</feature>
<accession>A0A7S4QQI6</accession>
<feature type="region of interest" description="Disordered" evidence="1">
    <location>
        <begin position="133"/>
        <end position="156"/>
    </location>
</feature>
<protein>
    <submittedName>
        <fullName evidence="2">Uncharacterized protein</fullName>
    </submittedName>
</protein>
<reference evidence="2" key="1">
    <citation type="submission" date="2021-01" db="EMBL/GenBank/DDBJ databases">
        <authorList>
            <person name="Corre E."/>
            <person name="Pelletier E."/>
            <person name="Niang G."/>
            <person name="Scheremetjew M."/>
            <person name="Finn R."/>
            <person name="Kale V."/>
            <person name="Holt S."/>
            <person name="Cochrane G."/>
            <person name="Meng A."/>
            <person name="Brown T."/>
            <person name="Cohen L."/>
        </authorList>
    </citation>
    <scope>NUCLEOTIDE SEQUENCE</scope>
    <source>
        <strain evidence="2">GSO104</strain>
    </source>
</reference>
<feature type="compositionally biased region" description="Low complexity" evidence="1">
    <location>
        <begin position="298"/>
        <end position="309"/>
    </location>
</feature>
<dbReference type="AlphaFoldDB" id="A0A7S4QQI6"/>
<evidence type="ECO:0000256" key="1">
    <source>
        <dbReference type="SAM" id="MobiDB-lite"/>
    </source>
</evidence>
<feature type="region of interest" description="Disordered" evidence="1">
    <location>
        <begin position="336"/>
        <end position="359"/>
    </location>
</feature>
<feature type="compositionally biased region" description="Low complexity" evidence="1">
    <location>
        <begin position="133"/>
        <end position="145"/>
    </location>
</feature>